<feature type="region of interest" description="Disordered" evidence="1">
    <location>
        <begin position="1"/>
        <end position="22"/>
    </location>
</feature>
<sequence length="225" mass="25058">MHARTRTHTHTHTHFKQGKKRTHHFVPHRPFHPERAAGAIWEDGHLEVPEKKVESVLPRAVEVVVLEVPDDRVDAVAQGSGSRPSPGSGEVRFQRAGAGVRAADCVRVVGPHVAEHVVQPRVVLHAFAGREHPDFSQLLGQHVARDHRLHHVRAVEAVHAIAPRRPVLPAAHNRRLAPHAANFVVIPAREERGTCAISQDGSTLIRQLPAHWRQRKRTWTPTPAT</sequence>
<proteinExistence type="predicted"/>
<protein>
    <submittedName>
        <fullName evidence="2">Uncharacterized protein</fullName>
    </submittedName>
</protein>
<gene>
    <name evidence="2" type="ORF">BJ554DRAFT_5982</name>
</gene>
<comment type="caution">
    <text evidence="2">The sequence shown here is derived from an EMBL/GenBank/DDBJ whole genome shotgun (WGS) entry which is preliminary data.</text>
</comment>
<name>A0A8H7ZYA7_9FUNG</name>
<evidence type="ECO:0000313" key="2">
    <source>
        <dbReference type="EMBL" id="KAG5461773.1"/>
    </source>
</evidence>
<evidence type="ECO:0000256" key="1">
    <source>
        <dbReference type="SAM" id="MobiDB-lite"/>
    </source>
</evidence>
<dbReference type="EMBL" id="JAEFCI010003157">
    <property type="protein sequence ID" value="KAG5461773.1"/>
    <property type="molecule type" value="Genomic_DNA"/>
</dbReference>
<keyword evidence="3" id="KW-1185">Reference proteome</keyword>
<accession>A0A8H7ZYA7</accession>
<dbReference type="AlphaFoldDB" id="A0A8H7ZYA7"/>
<dbReference type="Proteomes" id="UP000673691">
    <property type="component" value="Unassembled WGS sequence"/>
</dbReference>
<evidence type="ECO:0000313" key="3">
    <source>
        <dbReference type="Proteomes" id="UP000673691"/>
    </source>
</evidence>
<organism evidence="2 3">
    <name type="scientific">Olpidium bornovanus</name>
    <dbReference type="NCBI Taxonomy" id="278681"/>
    <lineage>
        <taxon>Eukaryota</taxon>
        <taxon>Fungi</taxon>
        <taxon>Fungi incertae sedis</taxon>
        <taxon>Olpidiomycota</taxon>
        <taxon>Olpidiomycotina</taxon>
        <taxon>Olpidiomycetes</taxon>
        <taxon>Olpidiales</taxon>
        <taxon>Olpidiaceae</taxon>
        <taxon>Olpidium</taxon>
    </lineage>
</organism>
<reference evidence="2 3" key="1">
    <citation type="journal article" name="Sci. Rep.">
        <title>Genome-scale phylogenetic analyses confirm Olpidium as the closest living zoosporic fungus to the non-flagellated, terrestrial fungi.</title>
        <authorList>
            <person name="Chang Y."/>
            <person name="Rochon D."/>
            <person name="Sekimoto S."/>
            <person name="Wang Y."/>
            <person name="Chovatia M."/>
            <person name="Sandor L."/>
            <person name="Salamov A."/>
            <person name="Grigoriev I.V."/>
            <person name="Stajich J.E."/>
            <person name="Spatafora J.W."/>
        </authorList>
    </citation>
    <scope>NUCLEOTIDE SEQUENCE [LARGE SCALE GENOMIC DNA]</scope>
    <source>
        <strain evidence="2">S191</strain>
    </source>
</reference>